<dbReference type="Gramene" id="AET6Gv20541500.30">
    <property type="protein sequence ID" value="AET6Gv20541500.30"/>
    <property type="gene ID" value="AET6Gv20541500"/>
</dbReference>
<organism evidence="1 2">
    <name type="scientific">Aegilops tauschii subsp. strangulata</name>
    <name type="common">Goatgrass</name>
    <dbReference type="NCBI Taxonomy" id="200361"/>
    <lineage>
        <taxon>Eukaryota</taxon>
        <taxon>Viridiplantae</taxon>
        <taxon>Streptophyta</taxon>
        <taxon>Embryophyta</taxon>
        <taxon>Tracheophyta</taxon>
        <taxon>Spermatophyta</taxon>
        <taxon>Magnoliopsida</taxon>
        <taxon>Liliopsida</taxon>
        <taxon>Poales</taxon>
        <taxon>Poaceae</taxon>
        <taxon>BOP clade</taxon>
        <taxon>Pooideae</taxon>
        <taxon>Triticodae</taxon>
        <taxon>Triticeae</taxon>
        <taxon>Triticinae</taxon>
        <taxon>Aegilops</taxon>
    </lineage>
</organism>
<accession>A0A453NXY8</accession>
<evidence type="ECO:0000313" key="2">
    <source>
        <dbReference type="Proteomes" id="UP000015105"/>
    </source>
</evidence>
<reference evidence="1" key="4">
    <citation type="submission" date="2019-03" db="UniProtKB">
        <authorList>
            <consortium name="EnsemblPlants"/>
        </authorList>
    </citation>
    <scope>IDENTIFICATION</scope>
</reference>
<reference evidence="1" key="5">
    <citation type="journal article" date="2021" name="G3 (Bethesda)">
        <title>Aegilops tauschii genome assembly Aet v5.0 features greater sequence contiguity and improved annotation.</title>
        <authorList>
            <person name="Wang L."/>
            <person name="Zhu T."/>
            <person name="Rodriguez J.C."/>
            <person name="Deal K.R."/>
            <person name="Dubcovsky J."/>
            <person name="McGuire P.E."/>
            <person name="Lux T."/>
            <person name="Spannagl M."/>
            <person name="Mayer K.F.X."/>
            <person name="Baldrich P."/>
            <person name="Meyers B.C."/>
            <person name="Huo N."/>
            <person name="Gu Y.Q."/>
            <person name="Zhou H."/>
            <person name="Devos K.M."/>
            <person name="Bennetzen J.L."/>
            <person name="Unver T."/>
            <person name="Budak H."/>
            <person name="Gulick P.J."/>
            <person name="Galiba G."/>
            <person name="Kalapos B."/>
            <person name="Nelson D.R."/>
            <person name="Li P."/>
            <person name="You F.M."/>
            <person name="Luo M.C."/>
            <person name="Dvorak J."/>
        </authorList>
    </citation>
    <scope>NUCLEOTIDE SEQUENCE [LARGE SCALE GENOMIC DNA]</scope>
    <source>
        <strain evidence="1">cv. AL8/78</strain>
    </source>
</reference>
<protein>
    <submittedName>
        <fullName evidence="1">Uncharacterized protein</fullName>
    </submittedName>
</protein>
<dbReference type="EnsemblPlants" id="AET6Gv20541500.30">
    <property type="protein sequence ID" value="AET6Gv20541500.30"/>
    <property type="gene ID" value="AET6Gv20541500"/>
</dbReference>
<dbReference type="AlphaFoldDB" id="A0A453NXY8"/>
<dbReference type="Proteomes" id="UP000015105">
    <property type="component" value="Chromosome 6D"/>
</dbReference>
<reference evidence="2" key="2">
    <citation type="journal article" date="2017" name="Nat. Plants">
        <title>The Aegilops tauschii genome reveals multiple impacts of transposons.</title>
        <authorList>
            <person name="Zhao G."/>
            <person name="Zou C."/>
            <person name="Li K."/>
            <person name="Wang K."/>
            <person name="Li T."/>
            <person name="Gao L."/>
            <person name="Zhang X."/>
            <person name="Wang H."/>
            <person name="Yang Z."/>
            <person name="Liu X."/>
            <person name="Jiang W."/>
            <person name="Mao L."/>
            <person name="Kong X."/>
            <person name="Jiao Y."/>
            <person name="Jia J."/>
        </authorList>
    </citation>
    <scope>NUCLEOTIDE SEQUENCE [LARGE SCALE GENOMIC DNA]</scope>
    <source>
        <strain evidence="2">cv. AL8/78</strain>
    </source>
</reference>
<sequence length="50" mass="5450">IADHAKPKAPDNVTAELKLGSLSISILDSSCGMGHTNFRHYNLEYKSCDT</sequence>
<evidence type="ECO:0000313" key="1">
    <source>
        <dbReference type="EnsemblPlants" id="AET6Gv20541500.30"/>
    </source>
</evidence>
<proteinExistence type="predicted"/>
<reference evidence="2" key="1">
    <citation type="journal article" date="2014" name="Science">
        <title>Ancient hybridizations among the ancestral genomes of bread wheat.</title>
        <authorList>
            <consortium name="International Wheat Genome Sequencing Consortium,"/>
            <person name="Marcussen T."/>
            <person name="Sandve S.R."/>
            <person name="Heier L."/>
            <person name="Spannagl M."/>
            <person name="Pfeifer M."/>
            <person name="Jakobsen K.S."/>
            <person name="Wulff B.B."/>
            <person name="Steuernagel B."/>
            <person name="Mayer K.F."/>
            <person name="Olsen O.A."/>
        </authorList>
    </citation>
    <scope>NUCLEOTIDE SEQUENCE [LARGE SCALE GENOMIC DNA]</scope>
    <source>
        <strain evidence="2">cv. AL8/78</strain>
    </source>
</reference>
<reference evidence="1" key="3">
    <citation type="journal article" date="2017" name="Nature">
        <title>Genome sequence of the progenitor of the wheat D genome Aegilops tauschii.</title>
        <authorList>
            <person name="Luo M.C."/>
            <person name="Gu Y.Q."/>
            <person name="Puiu D."/>
            <person name="Wang H."/>
            <person name="Twardziok S.O."/>
            <person name="Deal K.R."/>
            <person name="Huo N."/>
            <person name="Zhu T."/>
            <person name="Wang L."/>
            <person name="Wang Y."/>
            <person name="McGuire P.E."/>
            <person name="Liu S."/>
            <person name="Long H."/>
            <person name="Ramasamy R.K."/>
            <person name="Rodriguez J.C."/>
            <person name="Van S.L."/>
            <person name="Yuan L."/>
            <person name="Wang Z."/>
            <person name="Xia Z."/>
            <person name="Xiao L."/>
            <person name="Anderson O.D."/>
            <person name="Ouyang S."/>
            <person name="Liang Y."/>
            <person name="Zimin A.V."/>
            <person name="Pertea G."/>
            <person name="Qi P."/>
            <person name="Bennetzen J.L."/>
            <person name="Dai X."/>
            <person name="Dawson M.W."/>
            <person name="Muller H.G."/>
            <person name="Kugler K."/>
            <person name="Rivarola-Duarte L."/>
            <person name="Spannagl M."/>
            <person name="Mayer K.F.X."/>
            <person name="Lu F.H."/>
            <person name="Bevan M.W."/>
            <person name="Leroy P."/>
            <person name="Li P."/>
            <person name="You F.M."/>
            <person name="Sun Q."/>
            <person name="Liu Z."/>
            <person name="Lyons E."/>
            <person name="Wicker T."/>
            <person name="Salzberg S.L."/>
            <person name="Devos K.M."/>
            <person name="Dvorak J."/>
        </authorList>
    </citation>
    <scope>NUCLEOTIDE SEQUENCE [LARGE SCALE GENOMIC DNA]</scope>
    <source>
        <strain evidence="1">cv. AL8/78</strain>
    </source>
</reference>
<name>A0A453NXY8_AEGTS</name>
<keyword evidence="2" id="KW-1185">Reference proteome</keyword>